<evidence type="ECO:0000259" key="1">
    <source>
        <dbReference type="PROSITE" id="PS50846"/>
    </source>
</evidence>
<dbReference type="Proteomes" id="UP001145072">
    <property type="component" value="Unassembled WGS sequence"/>
</dbReference>
<evidence type="ECO:0000313" key="3">
    <source>
        <dbReference type="Proteomes" id="UP001145072"/>
    </source>
</evidence>
<dbReference type="Gene3D" id="3.30.70.100">
    <property type="match status" value="1"/>
</dbReference>
<name>A0A9X3WM24_9BACI</name>
<proteinExistence type="predicted"/>
<dbReference type="InterPro" id="IPR006121">
    <property type="entry name" value="HMA_dom"/>
</dbReference>
<sequence length="71" mass="8564">MSEETFYIRNVIDKETIQEIEKILNQVNGMERVLIDTDDGEVKVEFYGDKVMIEEVNRILEEHRYQVERKD</sequence>
<protein>
    <recommendedName>
        <fullName evidence="1">HMA domain-containing protein</fullName>
    </recommendedName>
</protein>
<dbReference type="EMBL" id="JAMQJZ010000018">
    <property type="protein sequence ID" value="MDC3422252.1"/>
    <property type="molecule type" value="Genomic_DNA"/>
</dbReference>
<feature type="domain" description="HMA" evidence="1">
    <location>
        <begin position="2"/>
        <end position="68"/>
    </location>
</feature>
<accession>A0A9X3WM24</accession>
<organism evidence="2 3">
    <name type="scientific">Aquibacillus koreensis</name>
    <dbReference type="NCBI Taxonomy" id="279446"/>
    <lineage>
        <taxon>Bacteria</taxon>
        <taxon>Bacillati</taxon>
        <taxon>Bacillota</taxon>
        <taxon>Bacilli</taxon>
        <taxon>Bacillales</taxon>
        <taxon>Bacillaceae</taxon>
        <taxon>Aquibacillus</taxon>
    </lineage>
</organism>
<reference evidence="2" key="1">
    <citation type="submission" date="2022-06" db="EMBL/GenBank/DDBJ databases">
        <title>Aquibacillus sp. a new bacterium isolated from soil saline samples.</title>
        <authorList>
            <person name="Galisteo C."/>
            <person name="De La Haba R."/>
            <person name="Sanchez-Porro C."/>
            <person name="Ventosa A."/>
        </authorList>
    </citation>
    <scope>NUCLEOTIDE SEQUENCE</scope>
    <source>
        <strain evidence="2">JCM 12387</strain>
    </source>
</reference>
<keyword evidence="3" id="KW-1185">Reference proteome</keyword>
<dbReference type="SUPFAM" id="SSF55008">
    <property type="entry name" value="HMA, heavy metal-associated domain"/>
    <property type="match status" value="1"/>
</dbReference>
<comment type="caution">
    <text evidence="2">The sequence shown here is derived from an EMBL/GenBank/DDBJ whole genome shotgun (WGS) entry which is preliminary data.</text>
</comment>
<dbReference type="InterPro" id="IPR036163">
    <property type="entry name" value="HMA_dom_sf"/>
</dbReference>
<dbReference type="GO" id="GO:0046872">
    <property type="term" value="F:metal ion binding"/>
    <property type="evidence" value="ECO:0007669"/>
    <property type="project" value="InterPro"/>
</dbReference>
<gene>
    <name evidence="2" type="ORF">NC661_18030</name>
</gene>
<dbReference type="AlphaFoldDB" id="A0A9X3WM24"/>
<dbReference type="RefSeq" id="WP_259868104.1">
    <property type="nucleotide sequence ID" value="NZ_JAMQJZ010000018.1"/>
</dbReference>
<dbReference type="PROSITE" id="PS50846">
    <property type="entry name" value="HMA_2"/>
    <property type="match status" value="1"/>
</dbReference>
<evidence type="ECO:0000313" key="2">
    <source>
        <dbReference type="EMBL" id="MDC3422252.1"/>
    </source>
</evidence>